<dbReference type="RefSeq" id="WP_034832296.1">
    <property type="nucleotide sequence ID" value="NZ_JOKH01000001.1"/>
</dbReference>
<dbReference type="NCBIfam" id="TIGR00109">
    <property type="entry name" value="hemH"/>
    <property type="match status" value="1"/>
</dbReference>
<evidence type="ECO:0000256" key="6">
    <source>
        <dbReference type="ARBA" id="ARBA00024536"/>
    </source>
</evidence>
<reference evidence="9 10" key="1">
    <citation type="submission" date="2014-06" db="EMBL/GenBank/DDBJ databases">
        <title>Whole Genome Sequences of Three Symbiotic Endozoicomonas Bacteria.</title>
        <authorList>
            <person name="Neave M.J."/>
            <person name="Apprill A."/>
            <person name="Voolstra C.R."/>
        </authorList>
    </citation>
    <scope>NUCLEOTIDE SEQUENCE [LARGE SCALE GENOMIC DNA]</scope>
    <source>
        <strain evidence="9 10">DSM 25634</strain>
    </source>
</reference>
<proteinExistence type="inferred from homology"/>
<dbReference type="InterPro" id="IPR033644">
    <property type="entry name" value="Ferrochelatase_C"/>
</dbReference>
<feature type="binding site" evidence="7">
    <location>
        <position position="293"/>
    </location>
    <ligand>
        <name>Fe(2+)</name>
        <dbReference type="ChEBI" id="CHEBI:29033"/>
    </ligand>
</feature>
<comment type="function">
    <text evidence="7">Catalyzes the ferrous insertion into protoporphyrin IX.</text>
</comment>
<evidence type="ECO:0000256" key="3">
    <source>
        <dbReference type="ARBA" id="ARBA00023133"/>
    </source>
</evidence>
<dbReference type="PANTHER" id="PTHR11108:SF1">
    <property type="entry name" value="FERROCHELATASE, MITOCHONDRIAL"/>
    <property type="match status" value="1"/>
</dbReference>
<dbReference type="EMBL" id="JOKH01000001">
    <property type="protein sequence ID" value="KEQ18858.1"/>
    <property type="molecule type" value="Genomic_DNA"/>
</dbReference>
<dbReference type="PANTHER" id="PTHR11108">
    <property type="entry name" value="FERROCHELATASE"/>
    <property type="match status" value="1"/>
</dbReference>
<dbReference type="InterPro" id="IPR001015">
    <property type="entry name" value="Ferrochelatase"/>
</dbReference>
<evidence type="ECO:0000256" key="1">
    <source>
        <dbReference type="ARBA" id="ARBA00007718"/>
    </source>
</evidence>
<dbReference type="Gene3D" id="3.40.50.1400">
    <property type="match status" value="2"/>
</dbReference>
<evidence type="ECO:0000256" key="8">
    <source>
        <dbReference type="RuleBase" id="RU004185"/>
    </source>
</evidence>
<keyword evidence="7" id="KW-0479">Metal-binding</keyword>
<organism evidence="9 10">
    <name type="scientific">Endozoicomonas numazuensis</name>
    <dbReference type="NCBI Taxonomy" id="1137799"/>
    <lineage>
        <taxon>Bacteria</taxon>
        <taxon>Pseudomonadati</taxon>
        <taxon>Pseudomonadota</taxon>
        <taxon>Gammaproteobacteria</taxon>
        <taxon>Oceanospirillales</taxon>
        <taxon>Endozoicomonadaceae</taxon>
        <taxon>Endozoicomonas</taxon>
    </lineage>
</organism>
<gene>
    <name evidence="7" type="primary">hemH</name>
    <name evidence="9" type="ORF">GZ78_01990</name>
</gene>
<comment type="subcellular location">
    <subcellularLocation>
        <location evidence="7">Cytoplasm</location>
    </subcellularLocation>
</comment>
<dbReference type="Proteomes" id="UP000028073">
    <property type="component" value="Unassembled WGS sequence"/>
</dbReference>
<dbReference type="CDD" id="cd03411">
    <property type="entry name" value="Ferrochelatase_N"/>
    <property type="match status" value="1"/>
</dbReference>
<dbReference type="Pfam" id="PF00762">
    <property type="entry name" value="Ferrochelatase"/>
    <property type="match status" value="1"/>
</dbReference>
<sequence>MKNTGALLVNLGSPDSPHEHDVRNYLNDFLMDGHVIDMPWLVRRLIVSLFVLPKRPAQSAKAYASVWTEKGSPLISISKDLQEEVQKLTTMPVELAMRYGKPDMESALVRLASKPEIKEVLLFPLYPHYAMSTVKTVVERAEKIISTHKLPVTLKVHPVFYDHNAYIEALVESAKDYLEKEFDHIVFSYHGVPERHIRKDDCTGSHCLQSDDCCQKASPAHQTCYRHQVYRTTACFVEKADIPVDKYTVAFQSRLGRDKWLEPSTSSIIKSLAQQGIKKVLVICPAFVADCLETLEEIGMEAKEDFITAGGESLELIPCLNTHPAWTKLVTHWLEKPLQN</sequence>
<evidence type="ECO:0000256" key="2">
    <source>
        <dbReference type="ARBA" id="ARBA00023004"/>
    </source>
</evidence>
<keyword evidence="7" id="KW-0963">Cytoplasm</keyword>
<protein>
    <recommendedName>
        <fullName evidence="7">Ferrochelatase</fullName>
        <ecNumber evidence="7">4.98.1.1</ecNumber>
    </recommendedName>
    <alternativeName>
        <fullName evidence="7">Heme synthase</fullName>
    </alternativeName>
    <alternativeName>
        <fullName evidence="7">Protoheme ferro-lyase</fullName>
    </alternativeName>
</protein>
<dbReference type="GO" id="GO:0004325">
    <property type="term" value="F:ferrochelatase activity"/>
    <property type="evidence" value="ECO:0007669"/>
    <property type="project" value="UniProtKB-UniRule"/>
</dbReference>
<dbReference type="GO" id="GO:0046872">
    <property type="term" value="F:metal ion binding"/>
    <property type="evidence" value="ECO:0007669"/>
    <property type="project" value="UniProtKB-KW"/>
</dbReference>
<dbReference type="AlphaFoldDB" id="A0A081NK85"/>
<dbReference type="GO" id="GO:0005737">
    <property type="term" value="C:cytoplasm"/>
    <property type="evidence" value="ECO:0007669"/>
    <property type="project" value="UniProtKB-SubCell"/>
</dbReference>
<dbReference type="GO" id="GO:0006783">
    <property type="term" value="P:heme biosynthetic process"/>
    <property type="evidence" value="ECO:0007669"/>
    <property type="project" value="UniProtKB-UniRule"/>
</dbReference>
<keyword evidence="5 7" id="KW-0627">Porphyrin biosynthesis</keyword>
<evidence type="ECO:0000313" key="10">
    <source>
        <dbReference type="Proteomes" id="UP000028073"/>
    </source>
</evidence>
<dbReference type="STRING" id="1137799.GZ78_01990"/>
<comment type="similarity">
    <text evidence="1 7 8">Belongs to the ferrochelatase family.</text>
</comment>
<keyword evidence="2 7" id="KW-0408">Iron</keyword>
<comment type="caution">
    <text evidence="9">The sequence shown here is derived from an EMBL/GenBank/DDBJ whole genome shotgun (WGS) entry which is preliminary data.</text>
</comment>
<dbReference type="InterPro" id="IPR033659">
    <property type="entry name" value="Ferrochelatase_N"/>
</dbReference>
<dbReference type="UniPathway" id="UPA00252">
    <property type="reaction ID" value="UER00325"/>
</dbReference>
<keyword evidence="4 7" id="KW-0456">Lyase</keyword>
<comment type="pathway">
    <text evidence="7">Porphyrin-containing compound metabolism; protoheme biosynthesis; protoheme from protoporphyrin-IX: step 1/1.</text>
</comment>
<evidence type="ECO:0000256" key="5">
    <source>
        <dbReference type="ARBA" id="ARBA00023244"/>
    </source>
</evidence>
<comment type="catalytic activity">
    <reaction evidence="6">
        <text>Fe-coproporphyrin III + 2 H(+) = coproporphyrin III + Fe(2+)</text>
        <dbReference type="Rhea" id="RHEA:49572"/>
        <dbReference type="ChEBI" id="CHEBI:15378"/>
        <dbReference type="ChEBI" id="CHEBI:29033"/>
        <dbReference type="ChEBI" id="CHEBI:68438"/>
        <dbReference type="ChEBI" id="CHEBI:131725"/>
        <dbReference type="EC" id="4.99.1.9"/>
    </reaction>
    <physiologicalReaction direction="right-to-left" evidence="6">
        <dbReference type="Rhea" id="RHEA:49574"/>
    </physiologicalReaction>
</comment>
<dbReference type="SUPFAM" id="SSF53800">
    <property type="entry name" value="Chelatase"/>
    <property type="match status" value="1"/>
</dbReference>
<dbReference type="OrthoDB" id="9809741at2"/>
<keyword evidence="3 7" id="KW-0350">Heme biosynthesis</keyword>
<accession>A0A081NK85</accession>
<feature type="binding site" evidence="7">
    <location>
        <position position="190"/>
    </location>
    <ligand>
        <name>Fe(2+)</name>
        <dbReference type="ChEBI" id="CHEBI:29033"/>
    </ligand>
</feature>
<evidence type="ECO:0000256" key="7">
    <source>
        <dbReference type="HAMAP-Rule" id="MF_00323"/>
    </source>
</evidence>
<dbReference type="HAMAP" id="MF_00323">
    <property type="entry name" value="Ferrochelatase"/>
    <property type="match status" value="1"/>
</dbReference>
<dbReference type="EC" id="4.98.1.1" evidence="7"/>
<evidence type="ECO:0000313" key="9">
    <source>
        <dbReference type="EMBL" id="KEQ18858.1"/>
    </source>
</evidence>
<name>A0A081NK85_9GAMM</name>
<comment type="catalytic activity">
    <reaction evidence="7">
        <text>heme b + 2 H(+) = protoporphyrin IX + Fe(2+)</text>
        <dbReference type="Rhea" id="RHEA:22584"/>
        <dbReference type="ChEBI" id="CHEBI:15378"/>
        <dbReference type="ChEBI" id="CHEBI:29033"/>
        <dbReference type="ChEBI" id="CHEBI:57306"/>
        <dbReference type="ChEBI" id="CHEBI:60344"/>
        <dbReference type="EC" id="4.98.1.1"/>
    </reaction>
</comment>
<keyword evidence="10" id="KW-1185">Reference proteome</keyword>
<dbReference type="eggNOG" id="COG0276">
    <property type="taxonomic scope" value="Bacteria"/>
</dbReference>
<evidence type="ECO:0000256" key="4">
    <source>
        <dbReference type="ARBA" id="ARBA00023239"/>
    </source>
</evidence>
<dbReference type="CDD" id="cd00419">
    <property type="entry name" value="Ferrochelatase_C"/>
    <property type="match status" value="1"/>
</dbReference>